<dbReference type="RefSeq" id="WP_243992175.1">
    <property type="nucleotide sequence ID" value="NZ_JALHLE010000007.1"/>
</dbReference>
<dbReference type="Pfam" id="PF13181">
    <property type="entry name" value="TPR_8"/>
    <property type="match status" value="1"/>
</dbReference>
<evidence type="ECO:0000313" key="3">
    <source>
        <dbReference type="Proteomes" id="UP001162880"/>
    </source>
</evidence>
<evidence type="ECO:0000313" key="2">
    <source>
        <dbReference type="EMBL" id="MCJ2178289.1"/>
    </source>
</evidence>
<dbReference type="SUPFAM" id="SSF48452">
    <property type="entry name" value="TPR-like"/>
    <property type="match status" value="1"/>
</dbReference>
<dbReference type="Pfam" id="PF14559">
    <property type="entry name" value="TPR_19"/>
    <property type="match status" value="1"/>
</dbReference>
<feature type="chain" id="PRO_5046348883" evidence="1">
    <location>
        <begin position="24"/>
        <end position="214"/>
    </location>
</feature>
<evidence type="ECO:0000256" key="1">
    <source>
        <dbReference type="SAM" id="SignalP"/>
    </source>
</evidence>
<feature type="signal peptide" evidence="1">
    <location>
        <begin position="1"/>
        <end position="23"/>
    </location>
</feature>
<dbReference type="Proteomes" id="UP001162880">
    <property type="component" value="Unassembled WGS sequence"/>
</dbReference>
<accession>A0ABT0B0H5</accession>
<proteinExistence type="predicted"/>
<keyword evidence="1" id="KW-0732">Signal</keyword>
<sequence length="214" mass="22814">MIKRVLLGSVLAPVLVVAMPALALADMASDVKAVNDGWAHISYEVKGSSTQTKALDNLAKQAATVVARYPGKAEPLVWQGIIVSEQANRANFFHKLGLATKARDILEKAYSIDPRAAEGGGAMSLGVLYFKVPGSPLAWGDDDKAGKLLKQALAQDPDGLDANYFYGDYLLEQGDKAGAKAHLQKALRAPHDPARPVWDAGRRREVTALLAKAG</sequence>
<organism evidence="2 3">
    <name type="scientific">Novosphingobium album</name>
    <name type="common">ex Hu et al. 2023</name>
    <dbReference type="NCBI Taxonomy" id="2930093"/>
    <lineage>
        <taxon>Bacteria</taxon>
        <taxon>Pseudomonadati</taxon>
        <taxon>Pseudomonadota</taxon>
        <taxon>Alphaproteobacteria</taxon>
        <taxon>Sphingomonadales</taxon>
        <taxon>Sphingomonadaceae</taxon>
        <taxon>Novosphingobium</taxon>
    </lineage>
</organism>
<dbReference type="Gene3D" id="1.25.40.10">
    <property type="entry name" value="Tetratricopeptide repeat domain"/>
    <property type="match status" value="1"/>
</dbReference>
<dbReference type="InterPro" id="IPR019734">
    <property type="entry name" value="TPR_rpt"/>
</dbReference>
<dbReference type="InterPro" id="IPR011990">
    <property type="entry name" value="TPR-like_helical_dom_sf"/>
</dbReference>
<gene>
    <name evidence="2" type="ORF">MTR64_06920</name>
</gene>
<comment type="caution">
    <text evidence="2">The sequence shown here is derived from an EMBL/GenBank/DDBJ whole genome shotgun (WGS) entry which is preliminary data.</text>
</comment>
<protein>
    <submittedName>
        <fullName evidence="2">Tetratricopeptide repeat protein</fullName>
    </submittedName>
</protein>
<name>A0ABT0B0H5_9SPHN</name>
<keyword evidence="3" id="KW-1185">Reference proteome</keyword>
<reference evidence="2" key="1">
    <citation type="submission" date="2022-03" db="EMBL/GenBank/DDBJ databases">
        <title>Identification of a novel bacterium isolated from mangrove sediments.</title>
        <authorList>
            <person name="Pan X."/>
        </authorList>
    </citation>
    <scope>NUCLEOTIDE SEQUENCE</scope>
    <source>
        <strain evidence="2">B2580</strain>
    </source>
</reference>
<dbReference type="EMBL" id="JALHLE010000007">
    <property type="protein sequence ID" value="MCJ2178289.1"/>
    <property type="molecule type" value="Genomic_DNA"/>
</dbReference>